<feature type="region of interest" description="Disordered" evidence="4">
    <location>
        <begin position="153"/>
        <end position="173"/>
    </location>
</feature>
<dbReference type="Pfam" id="PF00170">
    <property type="entry name" value="bZIP_1"/>
    <property type="match status" value="1"/>
</dbReference>
<dbReference type="PROSITE" id="PS00036">
    <property type="entry name" value="BZIP_BASIC"/>
    <property type="match status" value="1"/>
</dbReference>
<dbReference type="Gene3D" id="1.20.5.170">
    <property type="match status" value="1"/>
</dbReference>
<evidence type="ECO:0000256" key="4">
    <source>
        <dbReference type="SAM" id="MobiDB-lite"/>
    </source>
</evidence>
<keyword evidence="2" id="KW-0539">Nucleus</keyword>
<name>A0A0U1MAJ1_TALIS</name>
<evidence type="ECO:0000256" key="2">
    <source>
        <dbReference type="ARBA" id="ARBA00023242"/>
    </source>
</evidence>
<gene>
    <name evidence="6" type="ORF">PISL3812_09697</name>
</gene>
<feature type="region of interest" description="Disordered" evidence="4">
    <location>
        <begin position="1"/>
        <end position="23"/>
    </location>
</feature>
<dbReference type="GO" id="GO:0000976">
    <property type="term" value="F:transcription cis-regulatory region binding"/>
    <property type="evidence" value="ECO:0007669"/>
    <property type="project" value="InterPro"/>
</dbReference>
<dbReference type="EMBL" id="CVMT01000013">
    <property type="protein sequence ID" value="CRG92634.1"/>
    <property type="molecule type" value="Genomic_DNA"/>
</dbReference>
<feature type="coiled-coil region" evidence="3">
    <location>
        <begin position="80"/>
        <end position="135"/>
    </location>
</feature>
<evidence type="ECO:0000313" key="6">
    <source>
        <dbReference type="EMBL" id="CRG92634.1"/>
    </source>
</evidence>
<dbReference type="OrthoDB" id="4113238at2759"/>
<dbReference type="InterPro" id="IPR050936">
    <property type="entry name" value="AP-1-like"/>
</dbReference>
<dbReference type="SUPFAM" id="SSF57959">
    <property type="entry name" value="Leucine zipper domain"/>
    <property type="match status" value="1"/>
</dbReference>
<keyword evidence="7" id="KW-1185">Reference proteome</keyword>
<dbReference type="Proteomes" id="UP000054383">
    <property type="component" value="Unassembled WGS sequence"/>
</dbReference>
<comment type="subcellular location">
    <subcellularLocation>
        <location evidence="1">Nucleus</location>
    </subcellularLocation>
</comment>
<sequence length="173" mass="19631">MTFGLAISEHTHPSGHPPSSETSLMLKPPCVENLDALQGSDPAELVARIDDVRKQTTNLLLVCSLQRRRAQNRASQRAFRERKEKHIKTLEAQLSSLETEHSKLLHCHHEQRRMLDRMKAHVQELTEEIETLRCSRAGDQVAQFTTFDLVPSAQVGDVTSPHPDRRNDTDTHT</sequence>
<dbReference type="STRING" id="28573.A0A0U1MAJ1"/>
<feature type="domain" description="BZIP" evidence="5">
    <location>
        <begin position="66"/>
        <end position="125"/>
    </location>
</feature>
<dbReference type="InterPro" id="IPR046347">
    <property type="entry name" value="bZIP_sf"/>
</dbReference>
<dbReference type="GO" id="GO:0090575">
    <property type="term" value="C:RNA polymerase II transcription regulator complex"/>
    <property type="evidence" value="ECO:0007669"/>
    <property type="project" value="TreeGrafter"/>
</dbReference>
<organism evidence="6 7">
    <name type="scientific">Talaromyces islandicus</name>
    <name type="common">Penicillium islandicum</name>
    <dbReference type="NCBI Taxonomy" id="28573"/>
    <lineage>
        <taxon>Eukaryota</taxon>
        <taxon>Fungi</taxon>
        <taxon>Dikarya</taxon>
        <taxon>Ascomycota</taxon>
        <taxon>Pezizomycotina</taxon>
        <taxon>Eurotiomycetes</taxon>
        <taxon>Eurotiomycetidae</taxon>
        <taxon>Eurotiales</taxon>
        <taxon>Trichocomaceae</taxon>
        <taxon>Talaromyces</taxon>
        <taxon>Talaromyces sect. Islandici</taxon>
    </lineage>
</organism>
<dbReference type="InterPro" id="IPR004827">
    <property type="entry name" value="bZIP"/>
</dbReference>
<evidence type="ECO:0000259" key="5">
    <source>
        <dbReference type="PROSITE" id="PS50217"/>
    </source>
</evidence>
<dbReference type="AlphaFoldDB" id="A0A0U1MAJ1"/>
<dbReference type="CDD" id="cd14688">
    <property type="entry name" value="bZIP_YAP"/>
    <property type="match status" value="1"/>
</dbReference>
<protein>
    <recommendedName>
        <fullName evidence="5">BZIP domain-containing protein</fullName>
    </recommendedName>
</protein>
<evidence type="ECO:0000256" key="3">
    <source>
        <dbReference type="SAM" id="Coils"/>
    </source>
</evidence>
<accession>A0A0U1MAJ1</accession>
<dbReference type="PANTHER" id="PTHR40621">
    <property type="entry name" value="TRANSCRIPTION FACTOR KAPC-RELATED"/>
    <property type="match status" value="1"/>
</dbReference>
<feature type="compositionally biased region" description="Basic and acidic residues" evidence="4">
    <location>
        <begin position="162"/>
        <end position="173"/>
    </location>
</feature>
<keyword evidence="3" id="KW-0175">Coiled coil</keyword>
<dbReference type="GO" id="GO:0001228">
    <property type="term" value="F:DNA-binding transcription activator activity, RNA polymerase II-specific"/>
    <property type="evidence" value="ECO:0007669"/>
    <property type="project" value="TreeGrafter"/>
</dbReference>
<dbReference type="PANTHER" id="PTHR40621:SF6">
    <property type="entry name" value="AP-1-LIKE TRANSCRIPTION FACTOR YAP1-RELATED"/>
    <property type="match status" value="1"/>
</dbReference>
<evidence type="ECO:0000313" key="7">
    <source>
        <dbReference type="Proteomes" id="UP000054383"/>
    </source>
</evidence>
<proteinExistence type="predicted"/>
<reference evidence="6 7" key="1">
    <citation type="submission" date="2015-04" db="EMBL/GenBank/DDBJ databases">
        <authorList>
            <person name="Syromyatnikov M.Y."/>
            <person name="Popov V.N."/>
        </authorList>
    </citation>
    <scope>NUCLEOTIDE SEQUENCE [LARGE SCALE GENOMIC DNA]</scope>
    <source>
        <strain evidence="6">WF-38-12</strain>
    </source>
</reference>
<dbReference type="PROSITE" id="PS50217">
    <property type="entry name" value="BZIP"/>
    <property type="match status" value="1"/>
</dbReference>
<dbReference type="SMART" id="SM00338">
    <property type="entry name" value="BRLZ"/>
    <property type="match status" value="1"/>
</dbReference>
<evidence type="ECO:0000256" key="1">
    <source>
        <dbReference type="ARBA" id="ARBA00004123"/>
    </source>
</evidence>